<sequence>MDAPPSPLRSLVAGCLAGAMEIAITYPAEFAKTHSQLNRRLGESAKLPWPPFGREWYTGCTSAIIGNAAKVAIRFTAYERMKYLLQDEKGQLTPIKVSIAGLGAGLIESVLAVTPSESIKTSLIDDRKSARPRMNGLVHGVGVIYRERGIAGFMQGLVPTTAKQAANSATRFTAYSTIRDLWQRQLPPGQKVDTVATLTIGALAGLITVYVTQPIDTIKTRMQSIEARGAYKNSFDAAAKVVMNEGFVQLWSGAVPRLARLTVSGGVVFTAYEKIIEFFGWLDPQSQWI</sequence>
<dbReference type="PANTHER" id="PTHR45788">
    <property type="entry name" value="SUCCINATE/FUMARATE MITOCHONDRIAL TRANSPORTER-RELATED"/>
    <property type="match status" value="1"/>
</dbReference>
<keyword evidence="8" id="KW-0496">Mitochondrion</keyword>
<feature type="repeat" description="Solcar" evidence="10">
    <location>
        <begin position="92"/>
        <end position="181"/>
    </location>
</feature>
<dbReference type="Pfam" id="PF00153">
    <property type="entry name" value="Mito_carr"/>
    <property type="match status" value="3"/>
</dbReference>
<comment type="similarity">
    <text evidence="2 11">Belongs to the mitochondrial carrier (TC 2.A.29) family.</text>
</comment>
<dbReference type="GO" id="GO:0071913">
    <property type="term" value="F:citrate secondary active transmembrane transporter activity"/>
    <property type="evidence" value="ECO:0007669"/>
    <property type="project" value="TreeGrafter"/>
</dbReference>
<keyword evidence="7" id="KW-1133">Transmembrane helix</keyword>
<evidence type="ECO:0000256" key="5">
    <source>
        <dbReference type="ARBA" id="ARBA00022737"/>
    </source>
</evidence>
<evidence type="ECO:0000256" key="11">
    <source>
        <dbReference type="RuleBase" id="RU000488"/>
    </source>
</evidence>
<dbReference type="Proteomes" id="UP000037505">
    <property type="component" value="Unassembled WGS sequence"/>
</dbReference>
<evidence type="ECO:0000313" key="13">
    <source>
        <dbReference type="Proteomes" id="UP000037505"/>
    </source>
</evidence>
<keyword evidence="9 10" id="KW-0472">Membrane</keyword>
<evidence type="ECO:0000256" key="9">
    <source>
        <dbReference type="ARBA" id="ARBA00023136"/>
    </source>
</evidence>
<evidence type="ECO:0000256" key="3">
    <source>
        <dbReference type="ARBA" id="ARBA00022448"/>
    </source>
</evidence>
<proteinExistence type="inferred from homology"/>
<dbReference type="AlphaFoldDB" id="A0A0L1J3W0"/>
<evidence type="ECO:0000256" key="1">
    <source>
        <dbReference type="ARBA" id="ARBA00004448"/>
    </source>
</evidence>
<keyword evidence="6" id="KW-0999">Mitochondrion inner membrane</keyword>
<keyword evidence="5" id="KW-0677">Repeat</keyword>
<evidence type="ECO:0000256" key="6">
    <source>
        <dbReference type="ARBA" id="ARBA00022792"/>
    </source>
</evidence>
<keyword evidence="4 10" id="KW-0812">Transmembrane</keyword>
<feature type="repeat" description="Solcar" evidence="10">
    <location>
        <begin position="192"/>
        <end position="278"/>
    </location>
</feature>
<evidence type="ECO:0000256" key="4">
    <source>
        <dbReference type="ARBA" id="ARBA00022692"/>
    </source>
</evidence>
<dbReference type="GO" id="GO:0005743">
    <property type="term" value="C:mitochondrial inner membrane"/>
    <property type="evidence" value="ECO:0007669"/>
    <property type="project" value="UniProtKB-SubCell"/>
</dbReference>
<evidence type="ECO:0000313" key="12">
    <source>
        <dbReference type="EMBL" id="KNG86123.1"/>
    </source>
</evidence>
<gene>
    <name evidence="12" type="ORF">ANOM_005470</name>
</gene>
<dbReference type="EMBL" id="JNOM01000127">
    <property type="protein sequence ID" value="KNG86123.1"/>
    <property type="molecule type" value="Genomic_DNA"/>
</dbReference>
<keyword evidence="13" id="KW-1185">Reference proteome</keyword>
<dbReference type="InterPro" id="IPR018108">
    <property type="entry name" value="MCP_transmembrane"/>
</dbReference>
<feature type="repeat" description="Solcar" evidence="10">
    <location>
        <begin position="5"/>
        <end position="84"/>
    </location>
</feature>
<evidence type="ECO:0000256" key="8">
    <source>
        <dbReference type="ARBA" id="ARBA00023128"/>
    </source>
</evidence>
<evidence type="ECO:0000256" key="2">
    <source>
        <dbReference type="ARBA" id="ARBA00006375"/>
    </source>
</evidence>
<accession>A0A0L1J3W0</accession>
<dbReference type="GO" id="GO:0006843">
    <property type="term" value="P:mitochondrial citrate transmembrane transport"/>
    <property type="evidence" value="ECO:0007669"/>
    <property type="project" value="TreeGrafter"/>
</dbReference>
<dbReference type="InterPro" id="IPR023395">
    <property type="entry name" value="MCP_dom_sf"/>
</dbReference>
<evidence type="ECO:0000256" key="10">
    <source>
        <dbReference type="PROSITE-ProRule" id="PRU00282"/>
    </source>
</evidence>
<dbReference type="FunFam" id="1.50.40.10:FF:000064">
    <property type="entry name" value="Mitochondrial tricarboxylate transporter (Ctp)"/>
    <property type="match status" value="1"/>
</dbReference>
<comment type="caution">
    <text evidence="12">The sequence shown here is derived from an EMBL/GenBank/DDBJ whole genome shotgun (WGS) entry which is preliminary data.</text>
</comment>
<comment type="subcellular location">
    <subcellularLocation>
        <location evidence="1">Mitochondrion inner membrane</location>
        <topology evidence="1">Multi-pass membrane protein</topology>
    </subcellularLocation>
</comment>
<evidence type="ECO:0000256" key="7">
    <source>
        <dbReference type="ARBA" id="ARBA00022989"/>
    </source>
</evidence>
<dbReference type="STRING" id="1509407.A0A0L1J3W0"/>
<dbReference type="PANTHER" id="PTHR45788:SF4">
    <property type="entry name" value="TRICARBOXYLATE TRANSPORT PROTEIN, MITOCHONDRIAL"/>
    <property type="match status" value="1"/>
</dbReference>
<dbReference type="RefSeq" id="XP_015407046.1">
    <property type="nucleotide sequence ID" value="XM_015550727.1"/>
</dbReference>
<dbReference type="Gene3D" id="1.50.40.10">
    <property type="entry name" value="Mitochondrial carrier domain"/>
    <property type="match status" value="2"/>
</dbReference>
<name>A0A0L1J3W0_ASPN3</name>
<dbReference type="PROSITE" id="PS50920">
    <property type="entry name" value="SOLCAR"/>
    <property type="match status" value="3"/>
</dbReference>
<keyword evidence="3 11" id="KW-0813">Transport</keyword>
<organism evidence="12 13">
    <name type="scientific">Aspergillus nomiae NRRL (strain ATCC 15546 / NRRL 13137 / CBS 260.88 / M93)</name>
    <dbReference type="NCBI Taxonomy" id="1509407"/>
    <lineage>
        <taxon>Eukaryota</taxon>
        <taxon>Fungi</taxon>
        <taxon>Dikarya</taxon>
        <taxon>Ascomycota</taxon>
        <taxon>Pezizomycotina</taxon>
        <taxon>Eurotiomycetes</taxon>
        <taxon>Eurotiomycetidae</taxon>
        <taxon>Eurotiales</taxon>
        <taxon>Aspergillaceae</taxon>
        <taxon>Aspergillus</taxon>
        <taxon>Aspergillus subgen. Circumdati</taxon>
    </lineage>
</organism>
<dbReference type="GeneID" id="26807274"/>
<dbReference type="SUPFAM" id="SSF103506">
    <property type="entry name" value="Mitochondrial carrier"/>
    <property type="match status" value="1"/>
</dbReference>
<protein>
    <submittedName>
        <fullName evidence="12">Tricarboxylate transporter</fullName>
    </submittedName>
</protein>
<dbReference type="InterPro" id="IPR049563">
    <property type="entry name" value="TXTP-like"/>
</dbReference>
<reference evidence="12 13" key="1">
    <citation type="submission" date="2014-06" db="EMBL/GenBank/DDBJ databases">
        <title>The Genome of the Aflatoxigenic Filamentous Fungus Aspergillus nomius.</title>
        <authorList>
            <person name="Moore M.G."/>
            <person name="Shannon B.M."/>
            <person name="Brian M.M."/>
        </authorList>
    </citation>
    <scope>NUCLEOTIDE SEQUENCE [LARGE SCALE GENOMIC DNA]</scope>
    <source>
        <strain evidence="12 13">NRRL 13137</strain>
    </source>
</reference>